<evidence type="ECO:0000313" key="2">
    <source>
        <dbReference type="EMBL" id="CDW42110.1"/>
    </source>
</evidence>
<dbReference type="EMBL" id="HACA01024749">
    <property type="protein sequence ID" value="CDW42110.1"/>
    <property type="molecule type" value="Transcribed_RNA"/>
</dbReference>
<name>A0A0K2UVL1_LEPSM</name>
<protein>
    <submittedName>
        <fullName evidence="2">Uncharacterized protein</fullName>
    </submittedName>
</protein>
<proteinExistence type="predicted"/>
<dbReference type="AlphaFoldDB" id="A0A0K2UVL1"/>
<dbReference type="EMBL" id="HACA01024750">
    <property type="protein sequence ID" value="CDW42111.1"/>
    <property type="molecule type" value="Transcribed_RNA"/>
</dbReference>
<reference evidence="2" key="1">
    <citation type="submission" date="2014-05" db="EMBL/GenBank/DDBJ databases">
        <authorList>
            <person name="Chronopoulou M."/>
        </authorList>
    </citation>
    <scope>NUCLEOTIDE SEQUENCE</scope>
    <source>
        <tissue evidence="2">Whole organism</tissue>
    </source>
</reference>
<accession>A0A0K2UVL1</accession>
<organism evidence="2">
    <name type="scientific">Lepeophtheirus salmonis</name>
    <name type="common">Salmon louse</name>
    <name type="synonym">Caligus salmonis</name>
    <dbReference type="NCBI Taxonomy" id="72036"/>
    <lineage>
        <taxon>Eukaryota</taxon>
        <taxon>Metazoa</taxon>
        <taxon>Ecdysozoa</taxon>
        <taxon>Arthropoda</taxon>
        <taxon>Crustacea</taxon>
        <taxon>Multicrustacea</taxon>
        <taxon>Hexanauplia</taxon>
        <taxon>Copepoda</taxon>
        <taxon>Siphonostomatoida</taxon>
        <taxon>Caligidae</taxon>
        <taxon>Lepeophtheirus</taxon>
    </lineage>
</organism>
<evidence type="ECO:0000256" key="1">
    <source>
        <dbReference type="SAM" id="SignalP"/>
    </source>
</evidence>
<sequence>MNKQLLSLLFCASLLTQQIASTPTSYSYLQSVYSQTNNHNNPISIGKESKVRIILFQEGNY</sequence>
<feature type="signal peptide" evidence="1">
    <location>
        <begin position="1"/>
        <end position="21"/>
    </location>
</feature>
<feature type="chain" id="PRO_5013456401" evidence="1">
    <location>
        <begin position="22"/>
        <end position="61"/>
    </location>
</feature>
<keyword evidence="1" id="KW-0732">Signal</keyword>